<dbReference type="GO" id="GO:0008270">
    <property type="term" value="F:zinc ion binding"/>
    <property type="evidence" value="ECO:0007669"/>
    <property type="project" value="UniProtKB-KW"/>
</dbReference>
<gene>
    <name evidence="4" type="ORF">L8V00_04090</name>
</gene>
<feature type="region of interest" description="Disordered" evidence="2">
    <location>
        <begin position="211"/>
        <end position="235"/>
    </location>
</feature>
<feature type="region of interest" description="Disordered" evidence="2">
    <location>
        <begin position="310"/>
        <end position="339"/>
    </location>
</feature>
<keyword evidence="1" id="KW-0479">Metal-binding</keyword>
<dbReference type="PANTHER" id="PTHR38133">
    <property type="entry name" value="SLR1429 PROTEIN"/>
    <property type="match status" value="1"/>
</dbReference>
<accession>A0A9X3LK28</accession>
<evidence type="ECO:0000313" key="5">
    <source>
        <dbReference type="Proteomes" id="UP001146469"/>
    </source>
</evidence>
<evidence type="ECO:0000313" key="4">
    <source>
        <dbReference type="EMBL" id="MCZ9289389.1"/>
    </source>
</evidence>
<feature type="compositionally biased region" description="Low complexity" evidence="2">
    <location>
        <begin position="325"/>
        <end position="339"/>
    </location>
</feature>
<keyword evidence="1" id="KW-0863">Zinc-finger</keyword>
<dbReference type="AlphaFoldDB" id="A0A9X3LK28"/>
<dbReference type="RefSeq" id="WP_070487172.1">
    <property type="nucleotide sequence ID" value="NZ_JAKMUT010000003.1"/>
</dbReference>
<evidence type="ECO:0000259" key="3">
    <source>
        <dbReference type="PROSITE" id="PS50966"/>
    </source>
</evidence>
<evidence type="ECO:0000256" key="2">
    <source>
        <dbReference type="SAM" id="MobiDB-lite"/>
    </source>
</evidence>
<dbReference type="InterPro" id="IPR007527">
    <property type="entry name" value="Znf_SWIM"/>
</dbReference>
<keyword evidence="5" id="KW-1185">Reference proteome</keyword>
<dbReference type="EMBL" id="JAKMUT010000003">
    <property type="protein sequence ID" value="MCZ9289389.1"/>
    <property type="molecule type" value="Genomic_DNA"/>
</dbReference>
<keyword evidence="1" id="KW-0862">Zinc</keyword>
<organism evidence="4 5">
    <name type="scientific">Corynebacterium evansiae</name>
    <dbReference type="NCBI Taxonomy" id="2913499"/>
    <lineage>
        <taxon>Bacteria</taxon>
        <taxon>Bacillati</taxon>
        <taxon>Actinomycetota</taxon>
        <taxon>Actinomycetes</taxon>
        <taxon>Mycobacteriales</taxon>
        <taxon>Corynebacteriaceae</taxon>
        <taxon>Corynebacterium</taxon>
    </lineage>
</organism>
<dbReference type="PANTHER" id="PTHR38133:SF1">
    <property type="entry name" value="SLR1429 PROTEIN"/>
    <property type="match status" value="1"/>
</dbReference>
<name>A0A9X3LK28_9CORY</name>
<dbReference type="Pfam" id="PF04434">
    <property type="entry name" value="SWIM"/>
    <property type="match status" value="1"/>
</dbReference>
<protein>
    <submittedName>
        <fullName evidence="4">SWIM zinc finger family protein</fullName>
    </submittedName>
</protein>
<proteinExistence type="predicted"/>
<feature type="domain" description="SWIM-type" evidence="3">
    <location>
        <begin position="143"/>
        <end position="178"/>
    </location>
</feature>
<dbReference type="PROSITE" id="PS50966">
    <property type="entry name" value="ZF_SWIM"/>
    <property type="match status" value="1"/>
</dbReference>
<sequence length="339" mass="37403">MVSKQPKKRTRTDATWGDNVVLADFGAKRRQEMDRLRDQHGTHIRGEDSWASSQLMESISRSTDSGRLARGREYFRGGKVLSVEFAENVVAGLIHGSQLEPFETSIHLRRLTDRQRDFVYHEMLSDSSHIRSLLSGGAPGMDVASVLMHPGHVNRVYCSCPDKSAVCKHVVALAYSAAEKLDRDASILLKWRGLNAQELLRPVQGWGGGGVGASPIRQQQAPDNAEKHTDQPEQVDSAEFWGTAAEPVKWEPLQWESGMEQGDQKALKEAMRSVTWHAVDQLKAMHELEVCYETLQAVEPLFYYEAGLSGGADRTTGETSGEVDGNASDNGNTNNNGQG</sequence>
<comment type="caution">
    <text evidence="4">The sequence shown here is derived from an EMBL/GenBank/DDBJ whole genome shotgun (WGS) entry which is preliminary data.</text>
</comment>
<dbReference type="Proteomes" id="UP001146469">
    <property type="component" value="Unassembled WGS sequence"/>
</dbReference>
<reference evidence="4" key="1">
    <citation type="submission" date="2022-02" db="EMBL/GenBank/DDBJ databases">
        <title>Corynebacterium sp. from urogenital microbiome.</title>
        <authorList>
            <person name="Cappelli E.A."/>
            <person name="Ribeiro T.G."/>
            <person name="Peixe L."/>
        </authorList>
    </citation>
    <scope>NUCLEOTIDE SEQUENCE</scope>
    <source>
        <strain evidence="4">C8Ua_174</strain>
    </source>
</reference>
<evidence type="ECO:0000256" key="1">
    <source>
        <dbReference type="PROSITE-ProRule" id="PRU00325"/>
    </source>
</evidence>